<evidence type="ECO:0000313" key="1">
    <source>
        <dbReference type="EMBL" id="KRZ64819.1"/>
    </source>
</evidence>
<keyword evidence="2" id="KW-1185">Reference proteome</keyword>
<protein>
    <submittedName>
        <fullName evidence="1">Uncharacterized protein</fullName>
    </submittedName>
</protein>
<reference evidence="1 2" key="1">
    <citation type="submission" date="2015-01" db="EMBL/GenBank/DDBJ databases">
        <title>Evolution of Trichinella species and genotypes.</title>
        <authorList>
            <person name="Korhonen P.K."/>
            <person name="Edoardo P."/>
            <person name="Giuseppe L.R."/>
            <person name="Gasser R.B."/>
        </authorList>
    </citation>
    <scope>NUCLEOTIDE SEQUENCE [LARGE SCALE GENOMIC DNA]</scope>
    <source>
        <strain evidence="1">ISS1980</strain>
    </source>
</reference>
<dbReference type="EMBL" id="JYDO01000755">
    <property type="protein sequence ID" value="KRZ64819.1"/>
    <property type="molecule type" value="Genomic_DNA"/>
</dbReference>
<dbReference type="Proteomes" id="UP000054843">
    <property type="component" value="Unassembled WGS sequence"/>
</dbReference>
<gene>
    <name evidence="1" type="ORF">T10_1422</name>
</gene>
<accession>A0A0V1LZA2</accession>
<organism evidence="1 2">
    <name type="scientific">Trichinella papuae</name>
    <dbReference type="NCBI Taxonomy" id="268474"/>
    <lineage>
        <taxon>Eukaryota</taxon>
        <taxon>Metazoa</taxon>
        <taxon>Ecdysozoa</taxon>
        <taxon>Nematoda</taxon>
        <taxon>Enoplea</taxon>
        <taxon>Dorylaimia</taxon>
        <taxon>Trichinellida</taxon>
        <taxon>Trichinellidae</taxon>
        <taxon>Trichinella</taxon>
    </lineage>
</organism>
<evidence type="ECO:0000313" key="2">
    <source>
        <dbReference type="Proteomes" id="UP000054843"/>
    </source>
</evidence>
<comment type="caution">
    <text evidence="1">The sequence shown here is derived from an EMBL/GenBank/DDBJ whole genome shotgun (WGS) entry which is preliminary data.</text>
</comment>
<name>A0A0V1LZA2_9BILA</name>
<proteinExistence type="predicted"/>
<sequence length="87" mass="10164">MAKTRCLHSRAASTLPSRAMRLGSVIIRISLQQIRSVSQEAELCHRFIPCQHELNYSCYYLELPIHFLAISSMPEYMERLQEVLMHE</sequence>
<dbReference type="AlphaFoldDB" id="A0A0V1LZA2"/>